<feature type="compositionally biased region" description="Basic and acidic residues" evidence="1">
    <location>
        <begin position="435"/>
        <end position="459"/>
    </location>
</feature>
<feature type="domain" description="Retrotransposon gag" evidence="2">
    <location>
        <begin position="301"/>
        <end position="390"/>
    </location>
</feature>
<dbReference type="AlphaFoldDB" id="A0AA87Z6Y3"/>
<feature type="compositionally biased region" description="Basic and acidic residues" evidence="1">
    <location>
        <begin position="125"/>
        <end position="136"/>
    </location>
</feature>
<feature type="region of interest" description="Disordered" evidence="1">
    <location>
        <begin position="1"/>
        <end position="42"/>
    </location>
</feature>
<feature type="compositionally biased region" description="Polar residues" evidence="1">
    <location>
        <begin position="155"/>
        <end position="169"/>
    </location>
</feature>
<evidence type="ECO:0000256" key="1">
    <source>
        <dbReference type="SAM" id="MobiDB-lite"/>
    </source>
</evidence>
<dbReference type="PANTHER" id="PTHR33223">
    <property type="entry name" value="CCHC-TYPE DOMAIN-CONTAINING PROTEIN"/>
    <property type="match status" value="1"/>
</dbReference>
<feature type="region of interest" description="Disordered" evidence="1">
    <location>
        <begin position="789"/>
        <end position="825"/>
    </location>
</feature>
<feature type="compositionally biased region" description="Basic and acidic residues" evidence="1">
    <location>
        <begin position="809"/>
        <end position="825"/>
    </location>
</feature>
<organism evidence="3 4">
    <name type="scientific">Ficus carica</name>
    <name type="common">Common fig</name>
    <dbReference type="NCBI Taxonomy" id="3494"/>
    <lineage>
        <taxon>Eukaryota</taxon>
        <taxon>Viridiplantae</taxon>
        <taxon>Streptophyta</taxon>
        <taxon>Embryophyta</taxon>
        <taxon>Tracheophyta</taxon>
        <taxon>Spermatophyta</taxon>
        <taxon>Magnoliopsida</taxon>
        <taxon>eudicotyledons</taxon>
        <taxon>Gunneridae</taxon>
        <taxon>Pentapetalae</taxon>
        <taxon>rosids</taxon>
        <taxon>fabids</taxon>
        <taxon>Rosales</taxon>
        <taxon>Moraceae</taxon>
        <taxon>Ficeae</taxon>
        <taxon>Ficus</taxon>
    </lineage>
</organism>
<sequence length="911" mass="102108">MASENMSSANPTNTVGAQTKGGGAGKGKGRRLPRPPTRMGRLETGLENLTGLVSEFVNTFHGVQLARAQPSNGQQATPKNSRSVRSGRSRRGEEEVSIERLQQRDLAARQQPRQVWRRLGAQGRSESRRSQTERTRTSVFDRLAHSEGSDEEVDSTWTLSGSEELSTTDLRMKKGRANPPRGARIIQPNQSRTSGAYHEQAKSQSNRSIREVQLEQQLERMQRRMDDYEANRKVPEGIKDMMDETEPLFTEDILIEEFPADFKMIPIKQYDGKENPAGHMHGYCTWMRIRGATQAQMCLAFSLTLTGPALQWFQQLEPGSIGSFRELKQQFLGRFVMAKTRKKDKLYLYSLKQGTEESLKSYIERFSQKMNYVEGYTDSDAVAAIREGLLEGSMLKSIVHKQPKTFAELITRAQKFISAEEYMRNRRVPAQAGKSKLEGKRKVEEGAKGSDQKKQKAEVQSETSKLKALTQKFQAYTPPDVTKIYTPLNTTREQILMQIQHRNLLVPPAPMKGDPNKRDKSKYCRFHQDFGHDTSNCYQLKGQIEALVQQGQLREFVERVIAERRITPPMVQQQQQQPIPPAPLAENNNPVGELNDLRTIFGGPETGGAKLTPVLTPLYGFAGECVRAEGVITLPVTMGVDLAQITRMVNFLVVDRPSVYNVIIGRPTLNAMRAVTSTYHLMMKFPTENGIGVVVGSQKEARICYVNATNGESSAKGKEIPRCENLEADGLARLASGMDEDQLGRSLPNYKEGDNLGRSLLIYEEGDYPQGGRRLPSSMSLPKVISDVRRRSSSVYKGQRSTGLSSDEGNIRRGHEDHDHHDHKNVENMSGVTELAADTAVRGTLGSTKIAENLSATWQRRRMDKAWDSAKNRTQNVQDTLFAAADENVVDTTEYRTIEDLKNSLEANGHV</sequence>
<feature type="region of interest" description="Disordered" evidence="1">
    <location>
        <begin position="428"/>
        <end position="462"/>
    </location>
</feature>
<dbReference type="Pfam" id="PF03732">
    <property type="entry name" value="Retrotrans_gag"/>
    <property type="match status" value="1"/>
</dbReference>
<evidence type="ECO:0000259" key="2">
    <source>
        <dbReference type="Pfam" id="PF03732"/>
    </source>
</evidence>
<evidence type="ECO:0000313" key="4">
    <source>
        <dbReference type="Proteomes" id="UP001187192"/>
    </source>
</evidence>
<feature type="compositionally biased region" description="Basic and acidic residues" evidence="1">
    <location>
        <begin position="90"/>
        <end position="107"/>
    </location>
</feature>
<feature type="compositionally biased region" description="Polar residues" evidence="1">
    <location>
        <begin position="69"/>
        <end position="80"/>
    </location>
</feature>
<dbReference type="Proteomes" id="UP001187192">
    <property type="component" value="Unassembled WGS sequence"/>
</dbReference>
<protein>
    <recommendedName>
        <fullName evidence="2">Retrotransposon gag domain-containing protein</fullName>
    </recommendedName>
</protein>
<name>A0AA87Z6Y3_FICCA</name>
<feature type="compositionally biased region" description="Polar residues" evidence="1">
    <location>
        <begin position="1"/>
        <end position="17"/>
    </location>
</feature>
<dbReference type="EMBL" id="BTGU01003750">
    <property type="protein sequence ID" value="GMN19011.1"/>
    <property type="molecule type" value="Genomic_DNA"/>
</dbReference>
<gene>
    <name evidence="3" type="ORF">TIFTF001_045116</name>
</gene>
<feature type="compositionally biased region" description="Polar residues" evidence="1">
    <location>
        <begin position="795"/>
        <end position="808"/>
    </location>
</feature>
<feature type="region of interest" description="Disordered" evidence="1">
    <location>
        <begin position="67"/>
        <end position="209"/>
    </location>
</feature>
<comment type="caution">
    <text evidence="3">The sequence shown here is derived from an EMBL/GenBank/DDBJ whole genome shotgun (WGS) entry which is preliminary data.</text>
</comment>
<accession>A0AA87Z6Y3</accession>
<evidence type="ECO:0000313" key="3">
    <source>
        <dbReference type="EMBL" id="GMN19011.1"/>
    </source>
</evidence>
<reference evidence="3" key="1">
    <citation type="submission" date="2023-07" db="EMBL/GenBank/DDBJ databases">
        <title>draft genome sequence of fig (Ficus carica).</title>
        <authorList>
            <person name="Takahashi T."/>
            <person name="Nishimura K."/>
        </authorList>
    </citation>
    <scope>NUCLEOTIDE SEQUENCE</scope>
</reference>
<dbReference type="InterPro" id="IPR005162">
    <property type="entry name" value="Retrotrans_gag_dom"/>
</dbReference>
<dbReference type="CDD" id="cd00303">
    <property type="entry name" value="retropepsin_like"/>
    <property type="match status" value="1"/>
</dbReference>
<dbReference type="PANTHER" id="PTHR33223:SF10">
    <property type="entry name" value="AMINOTRANSFERASE-LIKE PLANT MOBILE DOMAIN-CONTAINING PROTEIN"/>
    <property type="match status" value="1"/>
</dbReference>
<keyword evidence="4" id="KW-1185">Reference proteome</keyword>
<proteinExistence type="predicted"/>